<protein>
    <submittedName>
        <fullName evidence="2">Uncharacterized protein</fullName>
    </submittedName>
</protein>
<reference evidence="3" key="1">
    <citation type="submission" date="2016-06" db="EMBL/GenBank/DDBJ databases">
        <authorList>
            <person name="Varghese N."/>
            <person name="Submissions Spin"/>
        </authorList>
    </citation>
    <scope>NUCLEOTIDE SEQUENCE [LARGE SCALE GENOMIC DNA]</scope>
    <source>
        <strain evidence="3">DSM 45344</strain>
    </source>
</reference>
<dbReference type="OrthoDB" id="3404755at2"/>
<feature type="region of interest" description="Disordered" evidence="1">
    <location>
        <begin position="16"/>
        <end position="55"/>
    </location>
</feature>
<evidence type="ECO:0000256" key="1">
    <source>
        <dbReference type="SAM" id="MobiDB-lite"/>
    </source>
</evidence>
<dbReference type="Proteomes" id="UP000199393">
    <property type="component" value="Chromosome I"/>
</dbReference>
<feature type="compositionally biased region" description="Pro residues" evidence="1">
    <location>
        <begin position="25"/>
        <end position="39"/>
    </location>
</feature>
<dbReference type="STRING" id="307121.GA0070620_4528"/>
<gene>
    <name evidence="2" type="ORF">GA0070620_4528</name>
</gene>
<dbReference type="PATRIC" id="fig|307121.4.peg.4629"/>
<dbReference type="AlphaFoldDB" id="A0A1C3N8R8"/>
<organism evidence="2 3">
    <name type="scientific">Micromonospora krabiensis</name>
    <dbReference type="NCBI Taxonomy" id="307121"/>
    <lineage>
        <taxon>Bacteria</taxon>
        <taxon>Bacillati</taxon>
        <taxon>Actinomycetota</taxon>
        <taxon>Actinomycetes</taxon>
        <taxon>Micromonosporales</taxon>
        <taxon>Micromonosporaceae</taxon>
        <taxon>Micromonospora</taxon>
    </lineage>
</organism>
<sequence>MVGVLAVLALAGCGTPPELRNSAPTAPPLPTSVPTPARPPATGLPSGAPTVPVTPTTDAGLVATACRGGPTGSRIIALLRGRAGVLPDNVGVRVRTGPLCAADWQYTVLDVTGHEELQVVTRERSGALELVTAGTDVCTAEVRVAGPIGLRGLACDGGTVGVPGA</sequence>
<dbReference type="RefSeq" id="WP_091593928.1">
    <property type="nucleotide sequence ID" value="NZ_JBHRWG010000004.1"/>
</dbReference>
<proteinExistence type="predicted"/>
<name>A0A1C3N8R8_9ACTN</name>
<accession>A0A1C3N8R8</accession>
<evidence type="ECO:0000313" key="2">
    <source>
        <dbReference type="EMBL" id="SBV28969.1"/>
    </source>
</evidence>
<keyword evidence="3" id="KW-1185">Reference proteome</keyword>
<dbReference type="EMBL" id="LT598496">
    <property type="protein sequence ID" value="SBV28969.1"/>
    <property type="molecule type" value="Genomic_DNA"/>
</dbReference>
<evidence type="ECO:0000313" key="3">
    <source>
        <dbReference type="Proteomes" id="UP000199393"/>
    </source>
</evidence>